<evidence type="ECO:0000256" key="7">
    <source>
        <dbReference type="SAM" id="Phobius"/>
    </source>
</evidence>
<evidence type="ECO:0000256" key="3">
    <source>
        <dbReference type="ARBA" id="ARBA00022679"/>
    </source>
</evidence>
<reference evidence="10" key="1">
    <citation type="submission" date="2020-08" db="EMBL/GenBank/DDBJ databases">
        <title>Genome public.</title>
        <authorList>
            <person name="Liu C."/>
            <person name="Sun Q."/>
        </authorList>
    </citation>
    <scope>NUCLEOTIDE SEQUENCE</scope>
    <source>
        <strain evidence="10">N12</strain>
    </source>
</reference>
<feature type="repeat" description="TPR" evidence="6">
    <location>
        <begin position="350"/>
        <end position="383"/>
    </location>
</feature>
<feature type="chain" id="PRO_5039643675" description="histidine kinase" evidence="8">
    <location>
        <begin position="21"/>
        <end position="730"/>
    </location>
</feature>
<feature type="transmembrane region" description="Helical" evidence="7">
    <location>
        <begin position="464"/>
        <end position="486"/>
    </location>
</feature>
<dbReference type="RefSeq" id="WP_262433203.1">
    <property type="nucleotide sequence ID" value="NZ_JACRTF010000001.1"/>
</dbReference>
<dbReference type="PANTHER" id="PTHR24421:SF10">
    <property type="entry name" value="NITRATE_NITRITE SENSOR PROTEIN NARQ"/>
    <property type="match status" value="1"/>
</dbReference>
<feature type="signal peptide" evidence="8">
    <location>
        <begin position="1"/>
        <end position="20"/>
    </location>
</feature>
<feature type="domain" description="Histidine kinase" evidence="9">
    <location>
        <begin position="638"/>
        <end position="726"/>
    </location>
</feature>
<dbReference type="AlphaFoldDB" id="A0A926IIQ0"/>
<dbReference type="Gene3D" id="3.30.565.10">
    <property type="entry name" value="Histidine kinase-like ATPase, C-terminal domain"/>
    <property type="match status" value="1"/>
</dbReference>
<sequence>MKIFILIITSVLTFSLSAQTEDILKKKTNSNKSSIWNDLAEYYVKQRDSIGLNTAANKALELALKEKDLEEQGKAFMHIAQLERICSGRYTESYLNLLKRASDLLLQQKSKYAAHCLQSISQKYNTSGEYDKALDYLFQAEKEGLDNSPEDLGSIYCDIGYAYLYKGVPDSARIYTEKALQYATNNKDTLSLTVSYSLLGIINRRENNYSMALKYYLKCADLYEQQKEWRRLSTTWCNIAVLYTDWEKYAQAIEFADRAIEIIKRHQLSEKELSRALLISGPPLVSTKQTDKAIENYKSALPNLNNSYQRRSCLFGLVKAYYELNIQDSVNNYMQQLESEFVRSKATYTDSYYIFKGLIALRHRQFDKAIEYYEKSIELRKHNKNGIVQRTAIDTYLNLSEAYKMGPHDYKKALYYKDIAFKLQDSIYQQKHNEMMSEYYVQFETANKELEINRLQIKHQEERYQSLLIISISGILIVALSIAWLYNRIIRLKKEKETTLLSQRIDQKEKDFLNLQQETEQRLTRKYIDGLETERKRLATELHDDICNSMMALELNINEERKNQQIDIPYFIKRLSEIRNRVRNVSHELMPPSFQYATIDEMLTDFITHLNLPPEIKAEYKSTPHVHWENIPSKIGFELYRIVQESTSNALKYAFPSKITVELKLENNNLSVSIEDDGIGFDTNKKNKGIGIQTIAQRIQSINGTFSLISRPNEGTKIRVDIRLKNRHKS</sequence>
<dbReference type="InterPro" id="IPR036890">
    <property type="entry name" value="HATPase_C_sf"/>
</dbReference>
<organism evidence="10 11">
    <name type="scientific">Jilunia laotingensis</name>
    <dbReference type="NCBI Taxonomy" id="2763675"/>
    <lineage>
        <taxon>Bacteria</taxon>
        <taxon>Pseudomonadati</taxon>
        <taxon>Bacteroidota</taxon>
        <taxon>Bacteroidia</taxon>
        <taxon>Bacteroidales</taxon>
        <taxon>Bacteroidaceae</taxon>
        <taxon>Jilunia</taxon>
    </lineage>
</organism>
<dbReference type="InterPro" id="IPR011990">
    <property type="entry name" value="TPR-like_helical_dom_sf"/>
</dbReference>
<dbReference type="InterPro" id="IPR050482">
    <property type="entry name" value="Sensor_HK_TwoCompSys"/>
</dbReference>
<dbReference type="SUPFAM" id="SSF48452">
    <property type="entry name" value="TPR-like"/>
    <property type="match status" value="3"/>
</dbReference>
<dbReference type="Pfam" id="PF13181">
    <property type="entry name" value="TPR_8"/>
    <property type="match status" value="1"/>
</dbReference>
<dbReference type="Proteomes" id="UP000651085">
    <property type="component" value="Unassembled WGS sequence"/>
</dbReference>
<dbReference type="CDD" id="cd16917">
    <property type="entry name" value="HATPase_UhpB-NarQ-NarX-like"/>
    <property type="match status" value="1"/>
</dbReference>
<keyword evidence="4" id="KW-0418">Kinase</keyword>
<evidence type="ECO:0000256" key="8">
    <source>
        <dbReference type="SAM" id="SignalP"/>
    </source>
</evidence>
<dbReference type="Pfam" id="PF13424">
    <property type="entry name" value="TPR_12"/>
    <property type="match status" value="1"/>
</dbReference>
<dbReference type="InterPro" id="IPR005467">
    <property type="entry name" value="His_kinase_dom"/>
</dbReference>
<dbReference type="SMART" id="SM00387">
    <property type="entry name" value="HATPase_c"/>
    <property type="match status" value="1"/>
</dbReference>
<gene>
    <name evidence="10" type="ORF">H8744_01770</name>
</gene>
<dbReference type="PROSITE" id="PS50109">
    <property type="entry name" value="HIS_KIN"/>
    <property type="match status" value="1"/>
</dbReference>
<dbReference type="InterPro" id="IPR019734">
    <property type="entry name" value="TPR_rpt"/>
</dbReference>
<evidence type="ECO:0000313" key="11">
    <source>
        <dbReference type="Proteomes" id="UP000651085"/>
    </source>
</evidence>
<keyword evidence="6" id="KW-0802">TPR repeat</keyword>
<dbReference type="PROSITE" id="PS50005">
    <property type="entry name" value="TPR"/>
    <property type="match status" value="2"/>
</dbReference>
<keyword evidence="7" id="KW-1133">Transmembrane helix</keyword>
<keyword evidence="8" id="KW-0732">Signal</keyword>
<dbReference type="PANTHER" id="PTHR24421">
    <property type="entry name" value="NITRATE/NITRITE SENSOR PROTEIN NARX-RELATED"/>
    <property type="match status" value="1"/>
</dbReference>
<keyword evidence="7" id="KW-0812">Transmembrane</keyword>
<evidence type="ECO:0000256" key="2">
    <source>
        <dbReference type="ARBA" id="ARBA00012438"/>
    </source>
</evidence>
<evidence type="ECO:0000256" key="1">
    <source>
        <dbReference type="ARBA" id="ARBA00000085"/>
    </source>
</evidence>
<dbReference type="GO" id="GO:0000160">
    <property type="term" value="P:phosphorelay signal transduction system"/>
    <property type="evidence" value="ECO:0007669"/>
    <property type="project" value="UniProtKB-KW"/>
</dbReference>
<keyword evidence="5" id="KW-0902">Two-component regulatory system</keyword>
<dbReference type="InterPro" id="IPR003594">
    <property type="entry name" value="HATPase_dom"/>
</dbReference>
<evidence type="ECO:0000256" key="5">
    <source>
        <dbReference type="ARBA" id="ARBA00023012"/>
    </source>
</evidence>
<name>A0A926IIQ0_9BACT</name>
<proteinExistence type="predicted"/>
<evidence type="ECO:0000259" key="9">
    <source>
        <dbReference type="PROSITE" id="PS50109"/>
    </source>
</evidence>
<feature type="repeat" description="TPR" evidence="6">
    <location>
        <begin position="233"/>
        <end position="266"/>
    </location>
</feature>
<protein>
    <recommendedName>
        <fullName evidence="2">histidine kinase</fullName>
        <ecNumber evidence="2">2.7.13.3</ecNumber>
    </recommendedName>
</protein>
<dbReference type="SUPFAM" id="SSF55874">
    <property type="entry name" value="ATPase domain of HSP90 chaperone/DNA topoisomerase II/histidine kinase"/>
    <property type="match status" value="1"/>
</dbReference>
<accession>A0A926IIQ0</accession>
<dbReference type="SMART" id="SM00028">
    <property type="entry name" value="TPR"/>
    <property type="match status" value="5"/>
</dbReference>
<comment type="caution">
    <text evidence="10">The sequence shown here is derived from an EMBL/GenBank/DDBJ whole genome shotgun (WGS) entry which is preliminary data.</text>
</comment>
<evidence type="ECO:0000313" key="10">
    <source>
        <dbReference type="EMBL" id="MBC8591987.1"/>
    </source>
</evidence>
<evidence type="ECO:0000256" key="4">
    <source>
        <dbReference type="ARBA" id="ARBA00022777"/>
    </source>
</evidence>
<keyword evidence="3" id="KW-0808">Transferase</keyword>
<dbReference type="EMBL" id="JACRTF010000001">
    <property type="protein sequence ID" value="MBC8591987.1"/>
    <property type="molecule type" value="Genomic_DNA"/>
</dbReference>
<dbReference type="Pfam" id="PF02518">
    <property type="entry name" value="HATPase_c"/>
    <property type="match status" value="1"/>
</dbReference>
<dbReference type="Gene3D" id="1.25.40.10">
    <property type="entry name" value="Tetratricopeptide repeat domain"/>
    <property type="match status" value="3"/>
</dbReference>
<evidence type="ECO:0000256" key="6">
    <source>
        <dbReference type="PROSITE-ProRule" id="PRU00339"/>
    </source>
</evidence>
<dbReference type="GO" id="GO:0004673">
    <property type="term" value="F:protein histidine kinase activity"/>
    <property type="evidence" value="ECO:0007669"/>
    <property type="project" value="UniProtKB-EC"/>
</dbReference>
<comment type="catalytic activity">
    <reaction evidence="1">
        <text>ATP + protein L-histidine = ADP + protein N-phospho-L-histidine.</text>
        <dbReference type="EC" id="2.7.13.3"/>
    </reaction>
</comment>
<dbReference type="EC" id="2.7.13.3" evidence="2"/>
<keyword evidence="11" id="KW-1185">Reference proteome</keyword>
<keyword evidence="7" id="KW-0472">Membrane</keyword>